<dbReference type="GO" id="GO:0006511">
    <property type="term" value="P:ubiquitin-dependent protein catabolic process"/>
    <property type="evidence" value="ECO:0007669"/>
    <property type="project" value="TreeGrafter"/>
</dbReference>
<evidence type="ECO:0000313" key="9">
    <source>
        <dbReference type="EMBL" id="KAG0580864.1"/>
    </source>
</evidence>
<dbReference type="PANTHER" id="PTHR15439:SF0">
    <property type="entry name" value="CELL DIVISION CYCLE AND APOPTOSIS REGULATOR PROTEIN 1-RELATED"/>
    <property type="match status" value="1"/>
</dbReference>
<dbReference type="Gene3D" id="3.30.40.10">
    <property type="entry name" value="Zinc/RING finger domain, C3HC4 (zinc finger)"/>
    <property type="match status" value="1"/>
</dbReference>
<comment type="subcellular location">
    <subcellularLocation>
        <location evidence="1">Nucleus</location>
    </subcellularLocation>
</comment>
<reference evidence="9" key="1">
    <citation type="submission" date="2020-06" db="EMBL/GenBank/DDBJ databases">
        <title>WGS assembly of Ceratodon purpureus strain R40.</title>
        <authorList>
            <person name="Carey S.B."/>
            <person name="Jenkins J."/>
            <person name="Shu S."/>
            <person name="Lovell J.T."/>
            <person name="Sreedasyam A."/>
            <person name="Maumus F."/>
            <person name="Tiley G.P."/>
            <person name="Fernandez-Pozo N."/>
            <person name="Barry K."/>
            <person name="Chen C."/>
            <person name="Wang M."/>
            <person name="Lipzen A."/>
            <person name="Daum C."/>
            <person name="Saski C.A."/>
            <person name="Payton A.C."/>
            <person name="Mcbreen J.C."/>
            <person name="Conrad R.E."/>
            <person name="Kollar L.M."/>
            <person name="Olsson S."/>
            <person name="Huttunen S."/>
            <person name="Landis J.B."/>
            <person name="Wickett N.J."/>
            <person name="Johnson M.G."/>
            <person name="Rensing S.A."/>
            <person name="Grimwood J."/>
            <person name="Schmutz J."/>
            <person name="Mcdaniel S.F."/>
        </authorList>
    </citation>
    <scope>NUCLEOTIDE SEQUENCE</scope>
    <source>
        <strain evidence="9">R40</strain>
    </source>
</reference>
<dbReference type="EMBL" id="CM026424">
    <property type="protein sequence ID" value="KAG0580864.1"/>
    <property type="molecule type" value="Genomic_DNA"/>
</dbReference>
<evidence type="ECO:0000256" key="2">
    <source>
        <dbReference type="ARBA" id="ARBA00022723"/>
    </source>
</evidence>
<keyword evidence="3 6" id="KW-0863">Zinc-finger</keyword>
<dbReference type="Proteomes" id="UP000822688">
    <property type="component" value="Chromosome 4"/>
</dbReference>
<dbReference type="GO" id="GO:0016567">
    <property type="term" value="P:protein ubiquitination"/>
    <property type="evidence" value="ECO:0007669"/>
    <property type="project" value="InterPro"/>
</dbReference>
<dbReference type="SUPFAM" id="SSF57850">
    <property type="entry name" value="RING/U-box"/>
    <property type="match status" value="1"/>
</dbReference>
<evidence type="ECO:0000256" key="5">
    <source>
        <dbReference type="ARBA" id="ARBA00023242"/>
    </source>
</evidence>
<dbReference type="InterPro" id="IPR014891">
    <property type="entry name" value="DWNN_domain"/>
</dbReference>
<evidence type="ECO:0000256" key="3">
    <source>
        <dbReference type="ARBA" id="ARBA00022771"/>
    </source>
</evidence>
<evidence type="ECO:0008006" key="11">
    <source>
        <dbReference type="Google" id="ProtNLM"/>
    </source>
</evidence>
<dbReference type="PANTHER" id="PTHR15439">
    <property type="entry name" value="RETINOBLASTOMA-BINDING PROTEIN 6"/>
    <property type="match status" value="1"/>
</dbReference>
<dbReference type="PROSITE" id="PS50089">
    <property type="entry name" value="ZF_RING_2"/>
    <property type="match status" value="1"/>
</dbReference>
<feature type="domain" description="DWNN" evidence="8">
    <location>
        <begin position="3"/>
        <end position="83"/>
    </location>
</feature>
<dbReference type="GO" id="GO:0008270">
    <property type="term" value="F:zinc ion binding"/>
    <property type="evidence" value="ECO:0007669"/>
    <property type="project" value="UniProtKB-KW"/>
</dbReference>
<feature type="domain" description="RING-type" evidence="7">
    <location>
        <begin position="148"/>
        <end position="186"/>
    </location>
</feature>
<dbReference type="Gene3D" id="3.10.20.90">
    <property type="entry name" value="Phosphatidylinositol 3-kinase Catalytic Subunit, Chain A, domain 1"/>
    <property type="match status" value="1"/>
</dbReference>
<dbReference type="GO" id="GO:0061630">
    <property type="term" value="F:ubiquitin protein ligase activity"/>
    <property type="evidence" value="ECO:0007669"/>
    <property type="project" value="InterPro"/>
</dbReference>
<keyword evidence="5" id="KW-0539">Nucleus</keyword>
<accession>A0A8T0IAZ3</accession>
<dbReference type="PROSITE" id="PS51282">
    <property type="entry name" value="DWNN"/>
    <property type="match status" value="1"/>
</dbReference>
<keyword evidence="4" id="KW-0862">Zinc</keyword>
<evidence type="ECO:0000256" key="6">
    <source>
        <dbReference type="PROSITE-ProRule" id="PRU00175"/>
    </source>
</evidence>
<gene>
    <name evidence="9" type="ORF">KC19_4G206100</name>
</gene>
<evidence type="ECO:0000259" key="8">
    <source>
        <dbReference type="PROSITE" id="PS51282"/>
    </source>
</evidence>
<evidence type="ECO:0000259" key="7">
    <source>
        <dbReference type="PROSITE" id="PS50089"/>
    </source>
</evidence>
<dbReference type="AlphaFoldDB" id="A0A8T0IAZ3"/>
<name>A0A8T0IAZ3_CERPU</name>
<evidence type="ECO:0000256" key="4">
    <source>
        <dbReference type="ARBA" id="ARBA00022833"/>
    </source>
</evidence>
<dbReference type="GO" id="GO:0006397">
    <property type="term" value="P:mRNA processing"/>
    <property type="evidence" value="ECO:0007669"/>
    <property type="project" value="InterPro"/>
</dbReference>
<dbReference type="InterPro" id="IPR013083">
    <property type="entry name" value="Znf_RING/FYVE/PHD"/>
</dbReference>
<proteinExistence type="predicted"/>
<organism evidence="9 10">
    <name type="scientific">Ceratodon purpureus</name>
    <name type="common">Fire moss</name>
    <name type="synonym">Dicranum purpureum</name>
    <dbReference type="NCBI Taxonomy" id="3225"/>
    <lineage>
        <taxon>Eukaryota</taxon>
        <taxon>Viridiplantae</taxon>
        <taxon>Streptophyta</taxon>
        <taxon>Embryophyta</taxon>
        <taxon>Bryophyta</taxon>
        <taxon>Bryophytina</taxon>
        <taxon>Bryopsida</taxon>
        <taxon>Dicranidae</taxon>
        <taxon>Pseudoditrichales</taxon>
        <taxon>Ditrichaceae</taxon>
        <taxon>Ceratodon</taxon>
    </lineage>
</organism>
<dbReference type="Pfam" id="PF08783">
    <property type="entry name" value="DWNN"/>
    <property type="match status" value="1"/>
</dbReference>
<comment type="caution">
    <text evidence="9">The sequence shown here is derived from an EMBL/GenBank/DDBJ whole genome shotgun (WGS) entry which is preliminary data.</text>
</comment>
<dbReference type="GO" id="GO:0005634">
    <property type="term" value="C:nucleus"/>
    <property type="evidence" value="ECO:0007669"/>
    <property type="project" value="UniProtKB-SubCell"/>
</dbReference>
<dbReference type="InterPro" id="IPR033489">
    <property type="entry name" value="RBBP6"/>
</dbReference>
<evidence type="ECO:0000313" key="10">
    <source>
        <dbReference type="Proteomes" id="UP000822688"/>
    </source>
</evidence>
<evidence type="ECO:0000256" key="1">
    <source>
        <dbReference type="ARBA" id="ARBA00004123"/>
    </source>
</evidence>
<protein>
    <recommendedName>
        <fullName evidence="11">RING-type domain-containing protein</fullName>
    </recommendedName>
</protein>
<keyword evidence="10" id="KW-1185">Reference proteome</keyword>
<dbReference type="InterPro" id="IPR001841">
    <property type="entry name" value="Znf_RING"/>
</dbReference>
<dbReference type="SMART" id="SM01180">
    <property type="entry name" value="DWNN"/>
    <property type="match status" value="1"/>
</dbReference>
<keyword evidence="2" id="KW-0479">Metal-binding</keyword>
<sequence length="220" mass="24618">MAVHFKFASLNSNLYDSIPLVDDSISLRDLKDEIYELKIKKTEGRRLKEPMEFRIFDCETNEEITGNDTRIRKNSSVVVKRVPAKAHAPIVMNCEEPLGSKAFGSTGKMHDNIVQQEVSNSQVKEEPNHPISIKELMNQYVIPSSMVCPLCHGIMDNPMLIPCCCLSFCCNCVTKYIHEQHKCPECGSSKCDGTNLLSNHHAKTLIQAYPATSPLIHAGI</sequence>